<name>A0A8H7SJ64_9FUNG</name>
<comment type="caution">
    <text evidence="1">The sequence shown here is derived from an EMBL/GenBank/DDBJ whole genome shotgun (WGS) entry which is preliminary data.</text>
</comment>
<evidence type="ECO:0000313" key="1">
    <source>
        <dbReference type="EMBL" id="KAG2229398.1"/>
    </source>
</evidence>
<accession>A0A8H7SJ64</accession>
<organism evidence="1 2">
    <name type="scientific">Thamnidium elegans</name>
    <dbReference type="NCBI Taxonomy" id="101142"/>
    <lineage>
        <taxon>Eukaryota</taxon>
        <taxon>Fungi</taxon>
        <taxon>Fungi incertae sedis</taxon>
        <taxon>Mucoromycota</taxon>
        <taxon>Mucoromycotina</taxon>
        <taxon>Mucoromycetes</taxon>
        <taxon>Mucorales</taxon>
        <taxon>Mucorineae</taxon>
        <taxon>Mucoraceae</taxon>
        <taxon>Thamnidium</taxon>
    </lineage>
</organism>
<reference evidence="1" key="1">
    <citation type="submission" date="2021-01" db="EMBL/GenBank/DDBJ databases">
        <title>Metabolic potential, ecology and presence of endohyphal bacteria is reflected in genomic diversity of Mucoromycotina.</title>
        <authorList>
            <person name="Muszewska A."/>
            <person name="Okrasinska A."/>
            <person name="Steczkiewicz K."/>
            <person name="Drgas O."/>
            <person name="Orlowska M."/>
            <person name="Perlinska-Lenart U."/>
            <person name="Aleksandrzak-Piekarczyk T."/>
            <person name="Szatraj K."/>
            <person name="Zielenkiewicz U."/>
            <person name="Pilsyk S."/>
            <person name="Malc E."/>
            <person name="Mieczkowski P."/>
            <person name="Kruszewska J.S."/>
            <person name="Biernat P."/>
            <person name="Pawlowska J."/>
        </authorList>
    </citation>
    <scope>NUCLEOTIDE SEQUENCE</scope>
    <source>
        <strain evidence="1">WA0000018081</strain>
    </source>
</reference>
<keyword evidence="2" id="KW-1185">Reference proteome</keyword>
<sequence>MASTWDSEKWLLDNYNDKNGIPGFFVTGGYKLQHREIAEDEFRKTVSIIANNNEVSDAKEWAEKTIKSNYLCLELDNACTYWDVTLGSEIENSKNQQARQQIFRYTSSSDIERVYYKSKGKKACQESTSSAVPSSLRRRIEVDETNAYASIIRTDATNKLERCSTLNLRARHFIVCGMNNVLDLTDTKPESHLHLLSKEQQEECILHISQPGQYTHLEDSLLNDDSTKTMCNQKNWQFILKKTYSKLAAASDKDYPMLRLEQYLRYPENFKPEVLDRFSESSMIIKFWGPIIEATFCGSKLITNWGDTISFGPEKTNRKMDLRVIYGLTDSNDLANGEFGKIPSEAKYFHDKAKLVINGKSQLNNIIKATNDPSIELALLLVQGLQAELFKLSLSHDGLYELVNIKTFQFPKLTSFHEDVKRLIDGCSFLRSICIDSQIKYDAAVVKKMNKMDSFTKEVKENDFSLWLRPVWQPPPCNS</sequence>
<dbReference type="Proteomes" id="UP000613177">
    <property type="component" value="Unassembled WGS sequence"/>
</dbReference>
<evidence type="ECO:0000313" key="2">
    <source>
        <dbReference type="Proteomes" id="UP000613177"/>
    </source>
</evidence>
<dbReference type="EMBL" id="JAEPRE010000277">
    <property type="protein sequence ID" value="KAG2229398.1"/>
    <property type="molecule type" value="Genomic_DNA"/>
</dbReference>
<protein>
    <submittedName>
        <fullName evidence="1">Uncharacterized protein</fullName>
    </submittedName>
</protein>
<dbReference type="AlphaFoldDB" id="A0A8H7SJ64"/>
<proteinExistence type="predicted"/>
<gene>
    <name evidence="1" type="ORF">INT48_000626</name>
</gene>